<proteinExistence type="predicted"/>
<name>A0ABQ2N896_9ACTN</name>
<evidence type="ECO:0008006" key="3">
    <source>
        <dbReference type="Google" id="ProtNLM"/>
    </source>
</evidence>
<comment type="caution">
    <text evidence="1">The sequence shown here is derived from an EMBL/GenBank/DDBJ whole genome shotgun (WGS) entry which is preliminary data.</text>
</comment>
<keyword evidence="2" id="KW-1185">Reference proteome</keyword>
<evidence type="ECO:0000313" key="2">
    <source>
        <dbReference type="Proteomes" id="UP000655410"/>
    </source>
</evidence>
<accession>A0ABQ2N896</accession>
<evidence type="ECO:0000313" key="1">
    <source>
        <dbReference type="EMBL" id="GGO85388.1"/>
    </source>
</evidence>
<organism evidence="1 2">
    <name type="scientific">Nocardioides phosphati</name>
    <dbReference type="NCBI Taxonomy" id="1867775"/>
    <lineage>
        <taxon>Bacteria</taxon>
        <taxon>Bacillati</taxon>
        <taxon>Actinomycetota</taxon>
        <taxon>Actinomycetes</taxon>
        <taxon>Propionibacteriales</taxon>
        <taxon>Nocardioidaceae</taxon>
        <taxon>Nocardioides</taxon>
    </lineage>
</organism>
<gene>
    <name evidence="1" type="ORF">GCM10011584_05240</name>
</gene>
<reference evidence="2" key="1">
    <citation type="journal article" date="2019" name="Int. J. Syst. Evol. Microbiol.">
        <title>The Global Catalogue of Microorganisms (GCM) 10K type strain sequencing project: providing services to taxonomists for standard genome sequencing and annotation.</title>
        <authorList>
            <consortium name="The Broad Institute Genomics Platform"/>
            <consortium name="The Broad Institute Genome Sequencing Center for Infectious Disease"/>
            <person name="Wu L."/>
            <person name="Ma J."/>
        </authorList>
    </citation>
    <scope>NUCLEOTIDE SEQUENCE [LARGE SCALE GENOMIC DNA]</scope>
    <source>
        <strain evidence="2">CGMCC 4.7371</strain>
    </source>
</reference>
<dbReference type="RefSeq" id="WP_188782409.1">
    <property type="nucleotide sequence ID" value="NZ_BMNI01000001.1"/>
</dbReference>
<dbReference type="EMBL" id="BMNI01000001">
    <property type="protein sequence ID" value="GGO85388.1"/>
    <property type="molecule type" value="Genomic_DNA"/>
</dbReference>
<sequence>MSSQGRASIQFTLNGQRYELSREGVESCLVDVAPDAIRKHAVQVNDTWFPVIQAFELATGIPRSEFMSNTARRHLAALGYQVAGNVETRMTPPAARPALATPSVPTPPRRDLAAAINLGGEWHTEANVQAALVTALAGEGWRICSVANTATREHGIDVIASRDGQTAGVEVKGYPSRGYADPARAGEVKRTSPSTQAGHWYSQAVLAAMRLRGKEPQWRSVIALPDFARYRDLHAETAGSLAAAQIEVWWVDQAGAVQRP</sequence>
<protein>
    <recommendedName>
        <fullName evidence="3">Restriction endonuclease</fullName>
    </recommendedName>
</protein>
<dbReference type="Proteomes" id="UP000655410">
    <property type="component" value="Unassembled WGS sequence"/>
</dbReference>